<sequence length="144" mass="16557">MSASLLRKGLELLEATGASSSQPKKVASSARPTKQLLKRLRKKKKRLGPGRNKATVKGKVVKSALEEYRKHQAVDHFEENMRYMMSNHFVTDNTVTKKILDQNRGRKAKDRSQEEAKKKPSDTVFTEEDFQRFEREYFEGAGRV</sequence>
<keyword evidence="8" id="KW-1185">Reference proteome</keyword>
<feature type="region of interest" description="Disordered" evidence="6">
    <location>
        <begin position="14"/>
        <end position="58"/>
    </location>
</feature>
<dbReference type="KEGG" id="acs:100565375"/>
<dbReference type="HOGENOM" id="CLU_152637_0_0_1"/>
<dbReference type="GO" id="GO:0019899">
    <property type="term" value="F:enzyme binding"/>
    <property type="evidence" value="ECO:0000318"/>
    <property type="project" value="GO_Central"/>
</dbReference>
<dbReference type="PANTHER" id="PTHR31454">
    <property type="entry name" value="ACTIVE REGULATOR OF SIRT1"/>
    <property type="match status" value="1"/>
</dbReference>
<keyword evidence="4" id="KW-0539">Nucleus</keyword>
<dbReference type="InParanoid" id="G1KGR8"/>
<dbReference type="GO" id="GO:0032040">
    <property type="term" value="C:small-subunit processome"/>
    <property type="evidence" value="ECO:0007669"/>
    <property type="project" value="Ensembl"/>
</dbReference>
<dbReference type="AlphaFoldDB" id="G1KGR8"/>
<dbReference type="PANTHER" id="PTHR31454:SF2">
    <property type="entry name" value="ACTIVE REGULATOR OF SIRT1"/>
    <property type="match status" value="1"/>
</dbReference>
<feature type="compositionally biased region" description="Basic and acidic residues" evidence="6">
    <location>
        <begin position="100"/>
        <end position="121"/>
    </location>
</feature>
<evidence type="ECO:0000313" key="7">
    <source>
        <dbReference type="Ensembl" id="ENSACAP00000007400.3"/>
    </source>
</evidence>
<organism evidence="7 8">
    <name type="scientific">Anolis carolinensis</name>
    <name type="common">Green anole</name>
    <name type="synonym">American chameleon</name>
    <dbReference type="NCBI Taxonomy" id="28377"/>
    <lineage>
        <taxon>Eukaryota</taxon>
        <taxon>Metazoa</taxon>
        <taxon>Chordata</taxon>
        <taxon>Craniata</taxon>
        <taxon>Vertebrata</taxon>
        <taxon>Euteleostomi</taxon>
        <taxon>Lepidosauria</taxon>
        <taxon>Squamata</taxon>
        <taxon>Bifurcata</taxon>
        <taxon>Unidentata</taxon>
        <taxon>Episquamata</taxon>
        <taxon>Toxicofera</taxon>
        <taxon>Iguania</taxon>
        <taxon>Dactyloidae</taxon>
        <taxon>Anolis</taxon>
    </lineage>
</organism>
<reference evidence="7" key="2">
    <citation type="submission" date="2025-08" db="UniProtKB">
        <authorList>
            <consortium name="Ensembl"/>
        </authorList>
    </citation>
    <scope>IDENTIFICATION</scope>
</reference>
<dbReference type="GeneTree" id="ENSGT00390000016774"/>
<dbReference type="GO" id="GO:0005730">
    <property type="term" value="C:nucleolus"/>
    <property type="evidence" value="ECO:0000318"/>
    <property type="project" value="GO_Central"/>
</dbReference>
<dbReference type="PRINTS" id="PR02029">
    <property type="entry name" value="ACTREGSIRT1"/>
</dbReference>
<dbReference type="eggNOG" id="ENOG502S1CM">
    <property type="taxonomic scope" value="Eukaryota"/>
</dbReference>
<dbReference type="Proteomes" id="UP000001646">
    <property type="component" value="Chromosome 5"/>
</dbReference>
<evidence type="ECO:0000256" key="3">
    <source>
        <dbReference type="ARBA" id="ARBA00016855"/>
    </source>
</evidence>
<protein>
    <recommendedName>
        <fullName evidence="3">Active regulator of SIRT1</fullName>
    </recommendedName>
    <alternativeName>
        <fullName evidence="5">40S ribosomal protein S19-binding protein 1</fullName>
    </alternativeName>
</protein>
<dbReference type="GeneID" id="100565375"/>
<dbReference type="STRING" id="28377.ENSACAP00000007400"/>
<evidence type="ECO:0000313" key="8">
    <source>
        <dbReference type="Proteomes" id="UP000001646"/>
    </source>
</evidence>
<dbReference type="GO" id="GO:0005829">
    <property type="term" value="C:cytosol"/>
    <property type="evidence" value="ECO:0007669"/>
    <property type="project" value="Ensembl"/>
</dbReference>
<dbReference type="Ensembl" id="ENSACAT00000007557.4">
    <property type="protein sequence ID" value="ENSACAP00000007400.3"/>
    <property type="gene ID" value="ENSACAG00000007571.4"/>
</dbReference>
<name>G1KGR8_ANOCA</name>
<reference evidence="7 8" key="1">
    <citation type="submission" date="2009-12" db="EMBL/GenBank/DDBJ databases">
        <title>The Genome Sequence of Anolis carolinensis (Green Anole Lizard).</title>
        <authorList>
            <consortium name="The Genome Sequencing Platform"/>
            <person name="Di Palma F."/>
            <person name="Alfoldi J."/>
            <person name="Heiman D."/>
            <person name="Young S."/>
            <person name="Grabherr M."/>
            <person name="Johnson J."/>
            <person name="Lander E.S."/>
            <person name="Lindblad-Toh K."/>
        </authorList>
    </citation>
    <scope>NUCLEOTIDE SEQUENCE [LARGE SCALE GENOMIC DNA]</scope>
    <source>
        <strain evidence="7 8">JBL SC #1</strain>
    </source>
</reference>
<feature type="compositionally biased region" description="Basic residues" evidence="6">
    <location>
        <begin position="36"/>
        <end position="58"/>
    </location>
</feature>
<feature type="region of interest" description="Disordered" evidence="6">
    <location>
        <begin position="100"/>
        <end position="125"/>
    </location>
</feature>
<proteinExistence type="inferred from homology"/>
<dbReference type="FunCoup" id="G1KGR8">
    <property type="interactions" value="185"/>
</dbReference>
<dbReference type="InterPro" id="IPR023262">
    <property type="entry name" value="AROS"/>
</dbReference>
<reference evidence="7" key="3">
    <citation type="submission" date="2025-09" db="UniProtKB">
        <authorList>
            <consortium name="Ensembl"/>
        </authorList>
    </citation>
    <scope>IDENTIFICATION</scope>
</reference>
<dbReference type="RefSeq" id="XP_003221030.1">
    <property type="nucleotide sequence ID" value="XM_003220982.4"/>
</dbReference>
<dbReference type="Pfam" id="PF15684">
    <property type="entry name" value="AROS"/>
    <property type="match status" value="1"/>
</dbReference>
<gene>
    <name evidence="7" type="primary">RPS19BP1</name>
</gene>
<evidence type="ECO:0000256" key="1">
    <source>
        <dbReference type="ARBA" id="ARBA00004604"/>
    </source>
</evidence>
<dbReference type="Bgee" id="ENSACAG00000007571">
    <property type="expression patterns" value="Expressed in hindlimb bud and 13 other cell types or tissues"/>
</dbReference>
<dbReference type="GO" id="GO:0005654">
    <property type="term" value="C:nucleoplasm"/>
    <property type="evidence" value="ECO:0007669"/>
    <property type="project" value="Ensembl"/>
</dbReference>
<evidence type="ECO:0000256" key="4">
    <source>
        <dbReference type="ARBA" id="ARBA00023242"/>
    </source>
</evidence>
<comment type="subcellular location">
    <subcellularLocation>
        <location evidence="1">Nucleus</location>
        <location evidence="1">Nucleolus</location>
    </subcellularLocation>
</comment>
<accession>G1KGR8</accession>
<evidence type="ECO:0000256" key="6">
    <source>
        <dbReference type="SAM" id="MobiDB-lite"/>
    </source>
</evidence>
<evidence type="ECO:0000256" key="5">
    <source>
        <dbReference type="ARBA" id="ARBA00032748"/>
    </source>
</evidence>
<evidence type="ECO:0000256" key="2">
    <source>
        <dbReference type="ARBA" id="ARBA00007318"/>
    </source>
</evidence>
<dbReference type="OrthoDB" id="6493910at2759"/>
<dbReference type="CTD" id="91582"/>
<comment type="similarity">
    <text evidence="2">Belongs to the AROS family.</text>
</comment>
<dbReference type="GO" id="GO:0042274">
    <property type="term" value="P:ribosomal small subunit biogenesis"/>
    <property type="evidence" value="ECO:0007669"/>
    <property type="project" value="Ensembl"/>
</dbReference>